<keyword evidence="3" id="KW-1185">Reference proteome</keyword>
<evidence type="ECO:0000313" key="3">
    <source>
        <dbReference type="Proteomes" id="UP000680815"/>
    </source>
</evidence>
<comment type="caution">
    <text evidence="2">The sequence shown here is derived from an EMBL/GenBank/DDBJ whole genome shotgun (WGS) entry which is preliminary data.</text>
</comment>
<evidence type="ECO:0000256" key="1">
    <source>
        <dbReference type="SAM" id="MobiDB-lite"/>
    </source>
</evidence>
<feature type="region of interest" description="Disordered" evidence="1">
    <location>
        <begin position="1"/>
        <end position="45"/>
    </location>
</feature>
<feature type="compositionally biased region" description="Low complexity" evidence="1">
    <location>
        <begin position="28"/>
        <end position="45"/>
    </location>
</feature>
<reference evidence="2 3" key="1">
    <citation type="submission" date="2021-03" db="EMBL/GenBank/DDBJ databases">
        <authorList>
            <person name="So Y."/>
        </authorList>
    </citation>
    <scope>NUCLEOTIDE SEQUENCE [LARGE SCALE GENOMIC DNA]</scope>
    <source>
        <strain evidence="2 3">PWR1</strain>
    </source>
</reference>
<organism evidence="2 3">
    <name type="scientific">Roseomonas nitratireducens</name>
    <dbReference type="NCBI Taxonomy" id="2820810"/>
    <lineage>
        <taxon>Bacteria</taxon>
        <taxon>Pseudomonadati</taxon>
        <taxon>Pseudomonadota</taxon>
        <taxon>Alphaproteobacteria</taxon>
        <taxon>Acetobacterales</taxon>
        <taxon>Roseomonadaceae</taxon>
        <taxon>Roseomonas</taxon>
    </lineage>
</organism>
<dbReference type="Proteomes" id="UP000680815">
    <property type="component" value="Unassembled WGS sequence"/>
</dbReference>
<dbReference type="EMBL" id="JAGIYZ010000011">
    <property type="protein sequence ID" value="MBP0464682.1"/>
    <property type="molecule type" value="Genomic_DNA"/>
</dbReference>
<protein>
    <submittedName>
        <fullName evidence="2">Uncharacterized protein</fullName>
    </submittedName>
</protein>
<evidence type="ECO:0000313" key="2">
    <source>
        <dbReference type="EMBL" id="MBP0464682.1"/>
    </source>
</evidence>
<proteinExistence type="predicted"/>
<name>A0ABS4AVU2_9PROT</name>
<dbReference type="RefSeq" id="WP_209352083.1">
    <property type="nucleotide sequence ID" value="NZ_JAGIYZ010000011.1"/>
</dbReference>
<sequence length="130" mass="13480">MPAIRPDANGAVESGAESTPGAGDEASEPAAVTEAAATVPAPAQPARQVWRVARDGTIGCADPNAVRLLRQMAGGDPRMLVEARAAGGCRTTFRVNEWVAEGGDAETVRMRLTNGAPLTLWFLRSDLAAP</sequence>
<accession>A0ABS4AVU2</accession>
<gene>
    <name evidence="2" type="ORF">J5Y09_12250</name>
</gene>